<proteinExistence type="predicted"/>
<dbReference type="EMBL" id="CM029051">
    <property type="protein sequence ID" value="KAG2561542.1"/>
    <property type="molecule type" value="Genomic_DNA"/>
</dbReference>
<name>A0A8T0PMS1_PANVG</name>
<sequence>MPPQAPDARRRGRTPLLLADSSSCTTASQRHPTSALRAACRVAMDLRRPLGDVSNQATDETMAQTKRKRTGDAGLKNFDPNGRARQRRRERNAAMTEEEKEKRRGRARENYHRNKSKSIINPLLGKTNVDHNEPVLDSGKSIGPITCDTPMTFRVSGVTTTSSGVVLMDSGAITGSPCVRGLSMSASSKKRAVRKYADLPEEEKRHAKARECYYRKIKKSLVDSDPAVT</sequence>
<accession>A0A8T0PMS1</accession>
<feature type="region of interest" description="Disordered" evidence="1">
    <location>
        <begin position="1"/>
        <end position="33"/>
    </location>
</feature>
<organism evidence="2 3">
    <name type="scientific">Panicum virgatum</name>
    <name type="common">Blackwell switchgrass</name>
    <dbReference type="NCBI Taxonomy" id="38727"/>
    <lineage>
        <taxon>Eukaryota</taxon>
        <taxon>Viridiplantae</taxon>
        <taxon>Streptophyta</taxon>
        <taxon>Embryophyta</taxon>
        <taxon>Tracheophyta</taxon>
        <taxon>Spermatophyta</taxon>
        <taxon>Magnoliopsida</taxon>
        <taxon>Liliopsida</taxon>
        <taxon>Poales</taxon>
        <taxon>Poaceae</taxon>
        <taxon>PACMAD clade</taxon>
        <taxon>Panicoideae</taxon>
        <taxon>Panicodae</taxon>
        <taxon>Paniceae</taxon>
        <taxon>Panicinae</taxon>
        <taxon>Panicum</taxon>
        <taxon>Panicum sect. Hiantes</taxon>
    </lineage>
</organism>
<evidence type="ECO:0000313" key="3">
    <source>
        <dbReference type="Proteomes" id="UP000823388"/>
    </source>
</evidence>
<keyword evidence="3" id="KW-1185">Reference proteome</keyword>
<gene>
    <name evidence="2" type="ORF">PVAP13_8KG230910</name>
</gene>
<protein>
    <submittedName>
        <fullName evidence="2">Uncharacterized protein</fullName>
    </submittedName>
</protein>
<reference evidence="2" key="1">
    <citation type="submission" date="2020-05" db="EMBL/GenBank/DDBJ databases">
        <title>WGS assembly of Panicum virgatum.</title>
        <authorList>
            <person name="Lovell J.T."/>
            <person name="Jenkins J."/>
            <person name="Shu S."/>
            <person name="Juenger T.E."/>
            <person name="Schmutz J."/>
        </authorList>
    </citation>
    <scope>NUCLEOTIDE SEQUENCE</scope>
    <source>
        <strain evidence="2">AP13</strain>
    </source>
</reference>
<comment type="caution">
    <text evidence="2">The sequence shown here is derived from an EMBL/GenBank/DDBJ whole genome shotgun (WGS) entry which is preliminary data.</text>
</comment>
<dbReference type="Proteomes" id="UP000823388">
    <property type="component" value="Chromosome 8K"/>
</dbReference>
<evidence type="ECO:0000256" key="1">
    <source>
        <dbReference type="SAM" id="MobiDB-lite"/>
    </source>
</evidence>
<feature type="compositionally biased region" description="Polar residues" evidence="1">
    <location>
        <begin position="20"/>
        <end position="32"/>
    </location>
</feature>
<feature type="compositionally biased region" description="Basic and acidic residues" evidence="1">
    <location>
        <begin position="97"/>
        <end position="109"/>
    </location>
</feature>
<feature type="compositionally biased region" description="Polar residues" evidence="1">
    <location>
        <begin position="53"/>
        <end position="64"/>
    </location>
</feature>
<evidence type="ECO:0000313" key="2">
    <source>
        <dbReference type="EMBL" id="KAG2561542.1"/>
    </source>
</evidence>
<dbReference type="AlphaFoldDB" id="A0A8T0PMS1"/>
<feature type="region of interest" description="Disordered" evidence="1">
    <location>
        <begin position="49"/>
        <end position="109"/>
    </location>
</feature>